<dbReference type="RefSeq" id="WP_115813721.1">
    <property type="nucleotide sequence ID" value="NZ_QUNI01000007.1"/>
</dbReference>
<name>A0A3E0EJ32_9FLAO</name>
<dbReference type="GO" id="GO:0016020">
    <property type="term" value="C:membrane"/>
    <property type="evidence" value="ECO:0007669"/>
    <property type="project" value="TreeGrafter"/>
</dbReference>
<dbReference type="GO" id="GO:0016747">
    <property type="term" value="F:acyltransferase activity, transferring groups other than amino-acyl groups"/>
    <property type="evidence" value="ECO:0007669"/>
    <property type="project" value="InterPro"/>
</dbReference>
<dbReference type="GO" id="GO:0000271">
    <property type="term" value="P:polysaccharide biosynthetic process"/>
    <property type="evidence" value="ECO:0007669"/>
    <property type="project" value="TreeGrafter"/>
</dbReference>
<accession>A0A3E0EJ32</accession>
<evidence type="ECO:0000313" key="4">
    <source>
        <dbReference type="Proteomes" id="UP000257136"/>
    </source>
</evidence>
<dbReference type="InterPro" id="IPR002656">
    <property type="entry name" value="Acyl_transf_3_dom"/>
</dbReference>
<feature type="transmembrane region" description="Helical" evidence="1">
    <location>
        <begin position="341"/>
        <end position="360"/>
    </location>
</feature>
<keyword evidence="1" id="KW-0472">Membrane</keyword>
<sequence>MKEVPLIEGLRGYLALWVIFDHLLGVCGYSFERLTGIMKFFRAGWYAVDIFIIISGFVIFYLLDNKQETYVKFVIRRFFRLWPLFIVLFAISIPFSLIYSANSIEFSSIFPFSQVGDGLLKERIDSWWGNIFEHILLHLTMLHGIVPNSLITDSPGAFLGPAWSISLEWQFYIIAPFVYAFLRKDKKWAIPIISLFCMLFFFIGKQIDDIEFGAFLPMHIDFFFIGGVSYYFYKSFCSVFFKIIFFPISLVLASFLLLNSDFNFKLIPYLTWLVFFSLLLDFSNPERQNYISVIAGVFSNKIIVYLGKISYSIYLSHLLVIIIIQYIILNFFPVISQKLHLIILSVFSIFFTVFFSYFTHKYIELFYIRKGKLFIDKIKS</sequence>
<comment type="caution">
    <text evidence="3">The sequence shown here is derived from an EMBL/GenBank/DDBJ whole genome shotgun (WGS) entry which is preliminary data.</text>
</comment>
<feature type="transmembrane region" description="Helical" evidence="1">
    <location>
        <begin position="314"/>
        <end position="335"/>
    </location>
</feature>
<dbReference type="OrthoDB" id="290051at2"/>
<organism evidence="3 4">
    <name type="scientific">Flavobacterium aquicola</name>
    <dbReference type="NCBI Taxonomy" id="1682742"/>
    <lineage>
        <taxon>Bacteria</taxon>
        <taxon>Pseudomonadati</taxon>
        <taxon>Bacteroidota</taxon>
        <taxon>Flavobacteriia</taxon>
        <taxon>Flavobacteriales</taxon>
        <taxon>Flavobacteriaceae</taxon>
        <taxon>Flavobacterium</taxon>
    </lineage>
</organism>
<feature type="transmembrane region" description="Helical" evidence="1">
    <location>
        <begin position="12"/>
        <end position="31"/>
    </location>
</feature>
<dbReference type="Pfam" id="PF01757">
    <property type="entry name" value="Acyl_transf_3"/>
    <property type="match status" value="1"/>
</dbReference>
<evidence type="ECO:0000259" key="2">
    <source>
        <dbReference type="Pfam" id="PF01757"/>
    </source>
</evidence>
<feature type="transmembrane region" description="Helical" evidence="1">
    <location>
        <begin position="239"/>
        <end position="259"/>
    </location>
</feature>
<dbReference type="PANTHER" id="PTHR23028:SF53">
    <property type="entry name" value="ACYL_TRANSF_3 DOMAIN-CONTAINING PROTEIN"/>
    <property type="match status" value="1"/>
</dbReference>
<feature type="transmembrane region" description="Helical" evidence="1">
    <location>
        <begin position="84"/>
        <end position="101"/>
    </location>
</feature>
<proteinExistence type="predicted"/>
<gene>
    <name evidence="3" type="ORF">C8P67_107189</name>
</gene>
<dbReference type="AlphaFoldDB" id="A0A3E0EJ32"/>
<evidence type="ECO:0000313" key="3">
    <source>
        <dbReference type="EMBL" id="REG98262.1"/>
    </source>
</evidence>
<feature type="transmembrane region" description="Helical" evidence="1">
    <location>
        <begin position="158"/>
        <end position="182"/>
    </location>
</feature>
<feature type="transmembrane region" description="Helical" evidence="1">
    <location>
        <begin position="289"/>
        <end position="307"/>
    </location>
</feature>
<keyword evidence="4" id="KW-1185">Reference proteome</keyword>
<keyword evidence="1" id="KW-0812">Transmembrane</keyword>
<feature type="transmembrane region" description="Helical" evidence="1">
    <location>
        <begin position="188"/>
        <end position="205"/>
    </location>
</feature>
<feature type="transmembrane region" description="Helical" evidence="1">
    <location>
        <begin position="43"/>
        <end position="63"/>
    </location>
</feature>
<dbReference type="InterPro" id="IPR050879">
    <property type="entry name" value="Acyltransferase_3"/>
</dbReference>
<keyword evidence="1" id="KW-1133">Transmembrane helix</keyword>
<protein>
    <submittedName>
        <fullName evidence="3">Peptidoglycan/LPS O-acetylase OafA/YrhL</fullName>
    </submittedName>
</protein>
<dbReference type="EMBL" id="QUNI01000007">
    <property type="protein sequence ID" value="REG98262.1"/>
    <property type="molecule type" value="Genomic_DNA"/>
</dbReference>
<dbReference type="PANTHER" id="PTHR23028">
    <property type="entry name" value="ACETYLTRANSFERASE"/>
    <property type="match status" value="1"/>
</dbReference>
<reference evidence="3 4" key="1">
    <citation type="submission" date="2018-08" db="EMBL/GenBank/DDBJ databases">
        <title>Genomic Encyclopedia of Archaeal and Bacterial Type Strains, Phase II (KMG-II): from individual species to whole genera.</title>
        <authorList>
            <person name="Goeker M."/>
        </authorList>
    </citation>
    <scope>NUCLEOTIDE SEQUENCE [LARGE SCALE GENOMIC DNA]</scope>
    <source>
        <strain evidence="3 4">DSM 100880</strain>
    </source>
</reference>
<feature type="transmembrane region" description="Helical" evidence="1">
    <location>
        <begin position="212"/>
        <end position="233"/>
    </location>
</feature>
<evidence type="ECO:0000256" key="1">
    <source>
        <dbReference type="SAM" id="Phobius"/>
    </source>
</evidence>
<dbReference type="Proteomes" id="UP000257136">
    <property type="component" value="Unassembled WGS sequence"/>
</dbReference>
<feature type="domain" description="Acyltransferase 3" evidence="2">
    <location>
        <begin position="7"/>
        <end position="358"/>
    </location>
</feature>